<protein>
    <submittedName>
        <fullName evidence="1">Uncharacterized protein</fullName>
    </submittedName>
</protein>
<name>A0A0A9FFL5_ARUDO</name>
<dbReference type="AlphaFoldDB" id="A0A0A9FFL5"/>
<dbReference type="EMBL" id="GBRH01188965">
    <property type="protein sequence ID" value="JAE08931.1"/>
    <property type="molecule type" value="Transcribed_RNA"/>
</dbReference>
<accession>A0A0A9FFL5</accession>
<proteinExistence type="predicted"/>
<reference evidence="1" key="1">
    <citation type="submission" date="2014-09" db="EMBL/GenBank/DDBJ databases">
        <authorList>
            <person name="Magalhaes I.L.F."/>
            <person name="Oliveira U."/>
            <person name="Santos F.R."/>
            <person name="Vidigal T.H.D.A."/>
            <person name="Brescovit A.D."/>
            <person name="Santos A.J."/>
        </authorList>
    </citation>
    <scope>NUCLEOTIDE SEQUENCE</scope>
    <source>
        <tissue evidence="1">Shoot tissue taken approximately 20 cm above the soil surface</tissue>
    </source>
</reference>
<evidence type="ECO:0000313" key="1">
    <source>
        <dbReference type="EMBL" id="JAE08931.1"/>
    </source>
</evidence>
<sequence>MLFRHPKSFAAFCYCTGLRKRLLLCSSFLSWRHGQGCRSHMPLILFPSREEEARHCAIDVEAGVVTEVLRHGQEPGVQRRRVHGRER</sequence>
<organism evidence="1">
    <name type="scientific">Arundo donax</name>
    <name type="common">Giant reed</name>
    <name type="synonym">Donax arundinaceus</name>
    <dbReference type="NCBI Taxonomy" id="35708"/>
    <lineage>
        <taxon>Eukaryota</taxon>
        <taxon>Viridiplantae</taxon>
        <taxon>Streptophyta</taxon>
        <taxon>Embryophyta</taxon>
        <taxon>Tracheophyta</taxon>
        <taxon>Spermatophyta</taxon>
        <taxon>Magnoliopsida</taxon>
        <taxon>Liliopsida</taxon>
        <taxon>Poales</taxon>
        <taxon>Poaceae</taxon>
        <taxon>PACMAD clade</taxon>
        <taxon>Arundinoideae</taxon>
        <taxon>Arundineae</taxon>
        <taxon>Arundo</taxon>
    </lineage>
</organism>
<reference evidence="1" key="2">
    <citation type="journal article" date="2015" name="Data Brief">
        <title>Shoot transcriptome of the giant reed, Arundo donax.</title>
        <authorList>
            <person name="Barrero R.A."/>
            <person name="Guerrero F.D."/>
            <person name="Moolhuijzen P."/>
            <person name="Goolsby J.A."/>
            <person name="Tidwell J."/>
            <person name="Bellgard S.E."/>
            <person name="Bellgard M.I."/>
        </authorList>
    </citation>
    <scope>NUCLEOTIDE SEQUENCE</scope>
    <source>
        <tissue evidence="1">Shoot tissue taken approximately 20 cm above the soil surface</tissue>
    </source>
</reference>